<dbReference type="InterPro" id="IPR029061">
    <property type="entry name" value="THDP-binding"/>
</dbReference>
<dbReference type="EMBL" id="CP159280">
    <property type="protein sequence ID" value="XCH13961.1"/>
    <property type="molecule type" value="Genomic_DNA"/>
</dbReference>
<dbReference type="GO" id="GO:0016831">
    <property type="term" value="F:carboxy-lyase activity"/>
    <property type="evidence" value="ECO:0007669"/>
    <property type="project" value="UniProtKB-KW"/>
</dbReference>
<evidence type="ECO:0000313" key="4">
    <source>
        <dbReference type="EMBL" id="XCH13961.1"/>
    </source>
</evidence>
<feature type="domain" description="Thiamine pyrophosphate enzyme TPP-binding" evidence="3">
    <location>
        <begin position="41"/>
        <end position="157"/>
    </location>
</feature>
<accession>A0AAU8EYF2</accession>
<dbReference type="GO" id="GO:0030976">
    <property type="term" value="F:thiamine pyrophosphate binding"/>
    <property type="evidence" value="ECO:0007669"/>
    <property type="project" value="InterPro"/>
</dbReference>
<dbReference type="AlphaFoldDB" id="A0AAU8EYF2"/>
<evidence type="ECO:0000259" key="3">
    <source>
        <dbReference type="Pfam" id="PF02775"/>
    </source>
</evidence>
<dbReference type="PANTHER" id="PTHR42818">
    <property type="entry name" value="SULFOPYRUVATE DECARBOXYLASE SUBUNIT ALPHA"/>
    <property type="match status" value="1"/>
</dbReference>
<evidence type="ECO:0000256" key="2">
    <source>
        <dbReference type="ARBA" id="ARBA00023239"/>
    </source>
</evidence>
<protein>
    <submittedName>
        <fullName evidence="4">Thiamine pyrophosphate-dependent enzyme</fullName>
    </submittedName>
</protein>
<dbReference type="GO" id="GO:0000287">
    <property type="term" value="F:magnesium ion binding"/>
    <property type="evidence" value="ECO:0007669"/>
    <property type="project" value="UniProtKB-ARBA"/>
</dbReference>
<dbReference type="PANTHER" id="PTHR42818:SF1">
    <property type="entry name" value="SULFOPYRUVATE DECARBOXYLASE"/>
    <property type="match status" value="1"/>
</dbReference>
<dbReference type="InterPro" id="IPR051818">
    <property type="entry name" value="TPP_dependent_decarboxylase"/>
</dbReference>
<gene>
    <name evidence="4" type="ORF">ABRP34_22930</name>
</gene>
<organism evidence="4">
    <name type="scientific">Arthrobacter sp. K5</name>
    <dbReference type="NCBI Taxonomy" id="2839623"/>
    <lineage>
        <taxon>Bacteria</taxon>
        <taxon>Bacillati</taxon>
        <taxon>Actinomycetota</taxon>
        <taxon>Actinomycetes</taxon>
        <taxon>Micrococcales</taxon>
        <taxon>Micrococcaceae</taxon>
        <taxon>Arthrobacter</taxon>
    </lineage>
</organism>
<dbReference type="RefSeq" id="WP_353713642.1">
    <property type="nucleotide sequence ID" value="NZ_CP159280.1"/>
</dbReference>
<name>A0AAU8EYF2_9MICC</name>
<keyword evidence="2" id="KW-0456">Lyase</keyword>
<proteinExistence type="predicted"/>
<geneLocation type="plasmid" evidence="4">
    <name>unnamed</name>
</geneLocation>
<dbReference type="SUPFAM" id="SSF52518">
    <property type="entry name" value="Thiamin diphosphate-binding fold (THDP-binding)"/>
    <property type="match status" value="1"/>
</dbReference>
<dbReference type="Gene3D" id="3.40.50.970">
    <property type="match status" value="1"/>
</dbReference>
<dbReference type="Pfam" id="PF02775">
    <property type="entry name" value="TPP_enzyme_C"/>
    <property type="match status" value="1"/>
</dbReference>
<keyword evidence="4" id="KW-0614">Plasmid</keyword>
<evidence type="ECO:0000256" key="1">
    <source>
        <dbReference type="ARBA" id="ARBA00022793"/>
    </source>
</evidence>
<sequence length="194" mass="20456">MKRIEALEVLVNATEGLPVVATCAATSRELAAVDDRHNHLYLLDAMGLAISVGTGLAQAIDGTAVSRAVVVEGDGSLLMNPGAAITAGYLAPKNLVVLLLDNGVYASTASIPTQAVSIDLGRFAESVDLKVLRAENTEELAVALKQTLEADGPWFIHARTEPGNVPGTKLLLIDPVVHGDRFRRWLAPRLAEAS</sequence>
<dbReference type="InterPro" id="IPR011766">
    <property type="entry name" value="TPP_enzyme_TPP-bd"/>
</dbReference>
<keyword evidence="1" id="KW-0210">Decarboxylase</keyword>
<reference evidence="4" key="1">
    <citation type="submission" date="2024-06" db="EMBL/GenBank/DDBJ databases">
        <title>Biodegradation of dimethachlon by Arthrobacter sp. K5: mechanistic insights and ecological implications.</title>
        <authorList>
            <person name="Hu S."/>
            <person name="Lu P."/>
        </authorList>
    </citation>
    <scope>NUCLEOTIDE SEQUENCE</scope>
    <source>
        <strain evidence="4">K5</strain>
        <plasmid evidence="4">unnamed</plasmid>
    </source>
</reference>